<sequence>MIPTVHSAILKNLIQVLDWVGTLAFALSGGLLGVRKQFDLFGVLFLSFVVAVAGGMMRDILISALPPAAITDTHYFMISIGAGLLTFYWYPRVASLQHQILLFDMVGLALFAVIGAQKALDYGINPLMAAIMGMLTGIGGGMARDVLAGEVPFVLRADLYAIAALAAGAAVSVGHVIGSPPLVPMLLGAALCIFLRLMAIYRGWRAPVAPWKNNNAT</sequence>
<gene>
    <name evidence="9" type="ORF">HNP71_001667</name>
</gene>
<keyword evidence="4 7" id="KW-0812">Transmembrane</keyword>
<evidence type="ECO:0000256" key="6">
    <source>
        <dbReference type="ARBA" id="ARBA00023136"/>
    </source>
</evidence>
<dbReference type="PANTHER" id="PTHR30506:SF3">
    <property type="entry name" value="UPF0126 INNER MEMBRANE PROTEIN YADS-RELATED"/>
    <property type="match status" value="1"/>
</dbReference>
<feature type="transmembrane region" description="Helical" evidence="7">
    <location>
        <begin position="126"/>
        <end position="147"/>
    </location>
</feature>
<feature type="transmembrane region" description="Helical" evidence="7">
    <location>
        <begin position="73"/>
        <end position="90"/>
    </location>
</feature>
<dbReference type="GO" id="GO:0005886">
    <property type="term" value="C:plasma membrane"/>
    <property type="evidence" value="ECO:0007669"/>
    <property type="project" value="UniProtKB-SubCell"/>
</dbReference>
<comment type="caution">
    <text evidence="9">The sequence shown here is derived from an EMBL/GenBank/DDBJ whole genome shotgun (WGS) entry which is preliminary data.</text>
</comment>
<comment type="subcellular location">
    <subcellularLocation>
        <location evidence="1">Cell membrane</location>
        <topology evidence="1">Multi-pass membrane protein</topology>
    </subcellularLocation>
</comment>
<feature type="transmembrane region" description="Helical" evidence="7">
    <location>
        <begin position="102"/>
        <end position="120"/>
    </location>
</feature>
<evidence type="ECO:0000313" key="10">
    <source>
        <dbReference type="Proteomes" id="UP000553706"/>
    </source>
</evidence>
<proteinExistence type="inferred from homology"/>
<accession>A0A840VEU4</accession>
<dbReference type="RefSeq" id="WP_183266413.1">
    <property type="nucleotide sequence ID" value="NZ_JACHFJ010000006.1"/>
</dbReference>
<reference evidence="9 10" key="1">
    <citation type="submission" date="2020-08" db="EMBL/GenBank/DDBJ databases">
        <title>Genomic Encyclopedia of Type Strains, Phase IV (KMG-IV): sequencing the most valuable type-strain genomes for metagenomic binning, comparative biology and taxonomic classification.</title>
        <authorList>
            <person name="Goeker M."/>
        </authorList>
    </citation>
    <scope>NUCLEOTIDE SEQUENCE [LARGE SCALE GENOMIC DNA]</scope>
    <source>
        <strain evidence="9 10">DSM 27026</strain>
    </source>
</reference>
<evidence type="ECO:0000256" key="1">
    <source>
        <dbReference type="ARBA" id="ARBA00004651"/>
    </source>
</evidence>
<comment type="similarity">
    <text evidence="2">Belongs to the UPF0126 family.</text>
</comment>
<evidence type="ECO:0000256" key="4">
    <source>
        <dbReference type="ARBA" id="ARBA00022692"/>
    </source>
</evidence>
<feature type="transmembrane region" description="Helical" evidence="7">
    <location>
        <begin position="12"/>
        <end position="34"/>
    </location>
</feature>
<dbReference type="Pfam" id="PF03458">
    <property type="entry name" value="Gly_transporter"/>
    <property type="match status" value="2"/>
</dbReference>
<evidence type="ECO:0000313" key="9">
    <source>
        <dbReference type="EMBL" id="MBB5373407.1"/>
    </source>
</evidence>
<organism evidence="9 10">
    <name type="scientific">Acidocella aromatica</name>
    <dbReference type="NCBI Taxonomy" id="1303579"/>
    <lineage>
        <taxon>Bacteria</taxon>
        <taxon>Pseudomonadati</taxon>
        <taxon>Pseudomonadota</taxon>
        <taxon>Alphaproteobacteria</taxon>
        <taxon>Acetobacterales</taxon>
        <taxon>Acidocellaceae</taxon>
        <taxon>Acidocella</taxon>
    </lineage>
</organism>
<feature type="transmembrane region" description="Helical" evidence="7">
    <location>
        <begin position="183"/>
        <end position="204"/>
    </location>
</feature>
<protein>
    <submittedName>
        <fullName evidence="9">Putative membrane protein YeiH</fullName>
    </submittedName>
</protein>
<evidence type="ECO:0000259" key="8">
    <source>
        <dbReference type="Pfam" id="PF03458"/>
    </source>
</evidence>
<keyword evidence="5 7" id="KW-1133">Transmembrane helix</keyword>
<dbReference type="EMBL" id="JACHFJ010000006">
    <property type="protein sequence ID" value="MBB5373407.1"/>
    <property type="molecule type" value="Genomic_DNA"/>
</dbReference>
<evidence type="ECO:0000256" key="2">
    <source>
        <dbReference type="ARBA" id="ARBA00008193"/>
    </source>
</evidence>
<keyword evidence="3" id="KW-1003">Cell membrane</keyword>
<evidence type="ECO:0000256" key="5">
    <source>
        <dbReference type="ARBA" id="ARBA00022989"/>
    </source>
</evidence>
<dbReference type="InterPro" id="IPR005115">
    <property type="entry name" value="Gly_transporter"/>
</dbReference>
<feature type="transmembrane region" description="Helical" evidence="7">
    <location>
        <begin position="41"/>
        <end position="61"/>
    </location>
</feature>
<keyword evidence="6 7" id="KW-0472">Membrane</keyword>
<feature type="domain" description="Glycine transporter" evidence="8">
    <location>
        <begin position="102"/>
        <end position="173"/>
    </location>
</feature>
<feature type="domain" description="Glycine transporter" evidence="8">
    <location>
        <begin position="16"/>
        <end position="90"/>
    </location>
</feature>
<name>A0A840VEU4_9PROT</name>
<keyword evidence="10" id="KW-1185">Reference proteome</keyword>
<dbReference type="Proteomes" id="UP000553706">
    <property type="component" value="Unassembled WGS sequence"/>
</dbReference>
<evidence type="ECO:0000256" key="7">
    <source>
        <dbReference type="SAM" id="Phobius"/>
    </source>
</evidence>
<evidence type="ECO:0000256" key="3">
    <source>
        <dbReference type="ARBA" id="ARBA00022475"/>
    </source>
</evidence>
<feature type="transmembrane region" description="Helical" evidence="7">
    <location>
        <begin position="159"/>
        <end position="177"/>
    </location>
</feature>
<dbReference type="AlphaFoldDB" id="A0A840VEU4"/>
<dbReference type="PANTHER" id="PTHR30506">
    <property type="entry name" value="INNER MEMBRANE PROTEIN"/>
    <property type="match status" value="1"/>
</dbReference>